<protein>
    <submittedName>
        <fullName evidence="6">DNA mismatch repair protein MutS</fullName>
    </submittedName>
</protein>
<keyword evidence="2" id="KW-0067">ATP-binding</keyword>
<evidence type="ECO:0000259" key="5">
    <source>
        <dbReference type="SMART" id="SM00534"/>
    </source>
</evidence>
<keyword evidence="3" id="KW-0238">DNA-binding</keyword>
<dbReference type="InterPro" id="IPR027417">
    <property type="entry name" value="P-loop_NTPase"/>
</dbReference>
<dbReference type="Gene3D" id="3.40.50.300">
    <property type="entry name" value="P-loop containing nucleotide triphosphate hydrolases"/>
    <property type="match status" value="1"/>
</dbReference>
<keyword evidence="4" id="KW-0812">Transmembrane</keyword>
<comment type="caution">
    <text evidence="6">The sequence shown here is derived from an EMBL/GenBank/DDBJ whole genome shotgun (WGS) entry which is preliminary data.</text>
</comment>
<proteinExistence type="predicted"/>
<reference evidence="6 7" key="1">
    <citation type="submission" date="2021-03" db="EMBL/GenBank/DDBJ databases">
        <title>Enterococcal diversity collection.</title>
        <authorList>
            <person name="Gilmore M.S."/>
            <person name="Schwartzman J."/>
            <person name="Van Tyne D."/>
            <person name="Martin M."/>
            <person name="Earl A.M."/>
            <person name="Manson A.L."/>
            <person name="Straub T."/>
            <person name="Salamzade R."/>
            <person name="Saavedra J."/>
            <person name="Lebreton F."/>
            <person name="Prichula J."/>
            <person name="Schaufler K."/>
            <person name="Gaca A."/>
            <person name="Sgardioli B."/>
            <person name="Wagenaar J."/>
            <person name="Strong T."/>
        </authorList>
    </citation>
    <scope>NUCLEOTIDE SEQUENCE [LARGE SCALE GENOMIC DNA]</scope>
    <source>
        <strain evidence="6 7">DIV0080</strain>
    </source>
</reference>
<dbReference type="RefSeq" id="WP_206964422.1">
    <property type="nucleotide sequence ID" value="NZ_JAFLVX010000004.1"/>
</dbReference>
<keyword evidence="1" id="KW-0547">Nucleotide-binding</keyword>
<keyword evidence="4" id="KW-0472">Membrane</keyword>
<sequence>MNEYQLIAAFVIGIIILFLLLDIVNKIKLKQQIKSDWGKLPRHSSKDSEESLLKAYGFRKKDQDVLIDDLTWHDLDMFEVFKRINLTYSSIGSEELYHYLRGYNLTTTQLDELETLITYFKEHPDTRETVSYRFARLGKKSFNYAQAYLNQETTNPFKHLNLYTFLGILPIISLLSAIVIGAPGLIIAISSLCVNTVLYLIKKGQLEIELSAMNYLVQGLSLSNYLGKLDTPLKEAINQNNQTFKPVLKVAFAFRTKSGSESEMFIEMLSAAFLLPFISFGIVSKKVQKDHEKALALWELMGQLEVAIAVLNLRTVYGEYWCHPTFGDNGVTAEEVIHPLLQEPVPNPIHWQQSTLITGSNASGKSTYVRAVAINILFAQTLNTCLATSFQLQPGHVISSMGVQDSVIDGDSYFIAELKSLYRLIEVVETNTFCYCFIDEILKGTNTIERIAASSSILSWLTKQNQLAFVATHDIELPQILGKDCANIHFEETVSKEDGISFDYLLKEGVATSRNAINLIDSMNFPSSIITDSLKKAQFFDENRHWKA</sequence>
<dbReference type="PANTHER" id="PTHR11361:SF152">
    <property type="entry name" value="DNA MISMATCH REPAIR PROTEIN"/>
    <property type="match status" value="1"/>
</dbReference>
<evidence type="ECO:0000256" key="1">
    <source>
        <dbReference type="ARBA" id="ARBA00022741"/>
    </source>
</evidence>
<evidence type="ECO:0000256" key="3">
    <source>
        <dbReference type="ARBA" id="ARBA00023125"/>
    </source>
</evidence>
<dbReference type="PANTHER" id="PTHR11361">
    <property type="entry name" value="DNA MISMATCH REPAIR PROTEIN MUTS FAMILY MEMBER"/>
    <property type="match status" value="1"/>
</dbReference>
<dbReference type="SMART" id="SM00534">
    <property type="entry name" value="MUTSac"/>
    <property type="match status" value="1"/>
</dbReference>
<evidence type="ECO:0000313" key="7">
    <source>
        <dbReference type="Proteomes" id="UP000664857"/>
    </source>
</evidence>
<keyword evidence="4" id="KW-1133">Transmembrane helix</keyword>
<dbReference type="InterPro" id="IPR000432">
    <property type="entry name" value="DNA_mismatch_repair_MutS_C"/>
</dbReference>
<dbReference type="InterPro" id="IPR045076">
    <property type="entry name" value="MutS"/>
</dbReference>
<gene>
    <name evidence="6" type="ORF">DOK76_01365</name>
</gene>
<evidence type="ECO:0000313" key="6">
    <source>
        <dbReference type="EMBL" id="MBO0475698.1"/>
    </source>
</evidence>
<keyword evidence="7" id="KW-1185">Reference proteome</keyword>
<dbReference type="SUPFAM" id="SSF52540">
    <property type="entry name" value="P-loop containing nucleoside triphosphate hydrolases"/>
    <property type="match status" value="1"/>
</dbReference>
<dbReference type="EMBL" id="JAFLVX010000004">
    <property type="protein sequence ID" value="MBO0475698.1"/>
    <property type="molecule type" value="Genomic_DNA"/>
</dbReference>
<evidence type="ECO:0000256" key="4">
    <source>
        <dbReference type="SAM" id="Phobius"/>
    </source>
</evidence>
<feature type="domain" description="DNA mismatch repair proteins mutS family" evidence="5">
    <location>
        <begin position="352"/>
        <end position="538"/>
    </location>
</feature>
<dbReference type="Proteomes" id="UP000664857">
    <property type="component" value="Unassembled WGS sequence"/>
</dbReference>
<name>A0ABS3HR86_9ENTE</name>
<feature type="transmembrane region" description="Helical" evidence="4">
    <location>
        <begin position="160"/>
        <end position="179"/>
    </location>
</feature>
<feature type="transmembrane region" description="Helical" evidence="4">
    <location>
        <begin position="264"/>
        <end position="283"/>
    </location>
</feature>
<dbReference type="Pfam" id="PF00488">
    <property type="entry name" value="MutS_V"/>
    <property type="match status" value="1"/>
</dbReference>
<feature type="transmembrane region" description="Helical" evidence="4">
    <location>
        <begin position="6"/>
        <end position="24"/>
    </location>
</feature>
<organism evidence="6 7">
    <name type="scientific">Candidatus Vagococcus giribetii</name>
    <dbReference type="NCBI Taxonomy" id="2230876"/>
    <lineage>
        <taxon>Bacteria</taxon>
        <taxon>Bacillati</taxon>
        <taxon>Bacillota</taxon>
        <taxon>Bacilli</taxon>
        <taxon>Lactobacillales</taxon>
        <taxon>Enterococcaceae</taxon>
        <taxon>Vagococcus</taxon>
    </lineage>
</organism>
<evidence type="ECO:0000256" key="2">
    <source>
        <dbReference type="ARBA" id="ARBA00022840"/>
    </source>
</evidence>
<accession>A0ABS3HR86</accession>